<feature type="compositionally biased region" description="Polar residues" evidence="1">
    <location>
        <begin position="626"/>
        <end position="644"/>
    </location>
</feature>
<feature type="region of interest" description="Disordered" evidence="1">
    <location>
        <begin position="772"/>
        <end position="876"/>
    </location>
</feature>
<dbReference type="EMBL" id="ML986764">
    <property type="protein sequence ID" value="KAF2258465.1"/>
    <property type="molecule type" value="Genomic_DNA"/>
</dbReference>
<comment type="caution">
    <text evidence="2">The sequence shown here is derived from an EMBL/GenBank/DDBJ whole genome shotgun (WGS) entry which is preliminary data.</text>
</comment>
<feature type="compositionally biased region" description="Low complexity" evidence="1">
    <location>
        <begin position="23"/>
        <end position="34"/>
    </location>
</feature>
<reference evidence="3" key="1">
    <citation type="journal article" date="2020" name="Stud. Mycol.">
        <title>101 Dothideomycetes genomes: A test case for predicting lifestyles and emergence of pathogens.</title>
        <authorList>
            <person name="Haridas S."/>
            <person name="Albert R."/>
            <person name="Binder M."/>
            <person name="Bloem J."/>
            <person name="LaButti K."/>
            <person name="Salamov A."/>
            <person name="Andreopoulos B."/>
            <person name="Baker S."/>
            <person name="Barry K."/>
            <person name="Bills G."/>
            <person name="Bluhm B."/>
            <person name="Cannon C."/>
            <person name="Castanera R."/>
            <person name="Culley D."/>
            <person name="Daum C."/>
            <person name="Ezra D."/>
            <person name="Gonzalez J."/>
            <person name="Henrissat B."/>
            <person name="Kuo A."/>
            <person name="Liang C."/>
            <person name="Lipzen A."/>
            <person name="Lutzoni F."/>
            <person name="Magnuson J."/>
            <person name="Mondo S."/>
            <person name="Nolan M."/>
            <person name="Ohm R."/>
            <person name="Pangilinan J."/>
            <person name="Park H.-J."/>
            <person name="Ramirez L."/>
            <person name="Alfaro M."/>
            <person name="Sun H."/>
            <person name="Tritt A."/>
            <person name="Yoshinaga Y."/>
            <person name="Zwiers L.-H."/>
            <person name="Turgeon B."/>
            <person name="Goodwin S."/>
            <person name="Spatafora J."/>
            <person name="Crous P."/>
            <person name="Grigoriev I."/>
        </authorList>
    </citation>
    <scope>NUCLEOTIDE SEQUENCE [LARGE SCALE GENOMIC DNA]</scope>
    <source>
        <strain evidence="3">CBS 304.66</strain>
    </source>
</reference>
<feature type="region of interest" description="Disordered" evidence="1">
    <location>
        <begin position="223"/>
        <end position="274"/>
    </location>
</feature>
<feature type="compositionally biased region" description="Basic residues" evidence="1">
    <location>
        <begin position="535"/>
        <end position="547"/>
    </location>
</feature>
<protein>
    <submittedName>
        <fullName evidence="2">Uncharacterized protein</fullName>
    </submittedName>
</protein>
<dbReference type="InterPro" id="IPR053221">
    <property type="entry name" value="Burnettramic_acid_biosynth"/>
</dbReference>
<dbReference type="Proteomes" id="UP000800093">
    <property type="component" value="Unassembled WGS sequence"/>
</dbReference>
<organism evidence="2 3">
    <name type="scientific">Lojkania enalia</name>
    <dbReference type="NCBI Taxonomy" id="147567"/>
    <lineage>
        <taxon>Eukaryota</taxon>
        <taxon>Fungi</taxon>
        <taxon>Dikarya</taxon>
        <taxon>Ascomycota</taxon>
        <taxon>Pezizomycotina</taxon>
        <taxon>Dothideomycetes</taxon>
        <taxon>Pleosporomycetidae</taxon>
        <taxon>Pleosporales</taxon>
        <taxon>Pleosporales incertae sedis</taxon>
        <taxon>Lojkania</taxon>
    </lineage>
</organism>
<feature type="region of interest" description="Disordered" evidence="1">
    <location>
        <begin position="429"/>
        <end position="572"/>
    </location>
</feature>
<feature type="compositionally biased region" description="Basic and acidic residues" evidence="1">
    <location>
        <begin position="772"/>
        <end position="861"/>
    </location>
</feature>
<feature type="region of interest" description="Disordered" evidence="1">
    <location>
        <begin position="1"/>
        <end position="91"/>
    </location>
</feature>
<sequence length="891" mass="98141">MANKPPPHFNDASLNIHPPPPASTSSNSNAPFTPRSSTFPDDLDSDSEFNVFEPTPTHSPGGPTYDDLPPSYAEAQQQALEDARTGRPPLSPNDLEIHRMILNDNQPMQDRVRPQPRTSLLDDRDAYEFEPENRRNGNGLGMTVPVQQSGEIESIPIGRETTVAAPPSDNMRNGPPFENAGVALDPTSILMNQALEFTRHEPDADARYASRLTRCVAIPQESIQPSQKVIQKGEDRQRRCRRRERGRGPPWAQGQDGNEPRLPGQWPTPASSESLSTEIETAEEPVQFLRAYAKALHAHSIRPAEFTEFLDGLNALCLATNTTTEDLIHPEPDPESPSRLVFDYINATNESFFAPRGLKVSLQSLSILLGAIQIPEQRGRRAGAMAGASDEKSTAEQRANALHPWIERLETKVPEPSTQTLVLREMVERLRRRPQSTPHLKEDPSILTDAKKSRQSAEDENPPHSIPEPPTIPEPPAGLNSALFAGPGRGWSWGPWNGNPGPWGGRGGGPCGRRGWGWPPHPPPGPFRPWGPQPHHSHSHHHHPHPGHHPDGGPGRFTPSFPGIPPLPHGHGNNWTAWGEIWGKWGEEFGKNMEVWGQQFGKRAEEWGTNFGKRAEAWGEDIASGASGQAKQNAAATTGPSTANAGPEGLRGQETGVQRNQSASSFPPPSSTSIKDDGKDRKNDPEDDDDDDTLSISSSSSITSPSPALPSPSHIFTARIREINLQAAAAQAKGKKSLQQIEQERDQQIEKAAQDRAAADLKLAQKMQKREIKTALQRQKEELKHEHQRVKRELKGLEGDGGEGEKPDGINDNKSKQEGKAKLSKQDKNDLKQEYRARKKELRDVKADARRERKGLRDEYRRKRREGSTGLGTGVGMDKEGLWVVVENLGG</sequence>
<accession>A0A9P4MV11</accession>
<feature type="compositionally biased region" description="Basic and acidic residues" evidence="1">
    <location>
        <begin position="674"/>
        <end position="684"/>
    </location>
</feature>
<feature type="compositionally biased region" description="Pro residues" evidence="1">
    <location>
        <begin position="464"/>
        <end position="476"/>
    </location>
</feature>
<dbReference type="OrthoDB" id="3068835at2759"/>
<evidence type="ECO:0000256" key="1">
    <source>
        <dbReference type="SAM" id="MobiDB-lite"/>
    </source>
</evidence>
<gene>
    <name evidence="2" type="ORF">CC78DRAFT_537780</name>
</gene>
<evidence type="ECO:0000313" key="2">
    <source>
        <dbReference type="EMBL" id="KAF2258465.1"/>
    </source>
</evidence>
<dbReference type="PANTHER" id="PTHR38887:SF1">
    <property type="entry name" value="RAS MODIFICATION PROTEIN ERF4"/>
    <property type="match status" value="1"/>
</dbReference>
<feature type="compositionally biased region" description="Low complexity" evidence="1">
    <location>
        <begin position="694"/>
        <end position="706"/>
    </location>
</feature>
<feature type="compositionally biased region" description="Pro residues" evidence="1">
    <location>
        <begin position="519"/>
        <end position="532"/>
    </location>
</feature>
<evidence type="ECO:0000313" key="3">
    <source>
        <dbReference type="Proteomes" id="UP000800093"/>
    </source>
</evidence>
<keyword evidence="3" id="KW-1185">Reference proteome</keyword>
<proteinExistence type="predicted"/>
<feature type="compositionally biased region" description="Basic and acidic residues" evidence="1">
    <location>
        <begin position="439"/>
        <end position="457"/>
    </location>
</feature>
<name>A0A9P4MV11_9PLEO</name>
<feature type="region of interest" description="Disordered" evidence="1">
    <location>
        <begin position="625"/>
        <end position="714"/>
    </location>
</feature>
<feature type="compositionally biased region" description="Gly residues" evidence="1">
    <location>
        <begin position="501"/>
        <end position="515"/>
    </location>
</feature>
<dbReference type="AlphaFoldDB" id="A0A9P4MV11"/>
<dbReference type="PANTHER" id="PTHR38887">
    <property type="entry name" value="CHROMOSOME 21, WHOLE GENOME SHOTGUN SEQUENCE"/>
    <property type="match status" value="1"/>
</dbReference>
<feature type="compositionally biased region" description="Basic and acidic residues" evidence="1">
    <location>
        <begin position="742"/>
        <end position="757"/>
    </location>
</feature>
<feature type="compositionally biased region" description="Low complexity" evidence="1">
    <location>
        <begin position="490"/>
        <end position="500"/>
    </location>
</feature>
<feature type="region of interest" description="Disordered" evidence="1">
    <location>
        <begin position="729"/>
        <end position="757"/>
    </location>
</feature>